<gene>
    <name evidence="2" type="ORF">PTTG_26878</name>
</gene>
<dbReference type="VEuPathDB" id="FungiDB:PTTG_26878"/>
<reference evidence="2" key="2">
    <citation type="submission" date="2016-05" db="EMBL/GenBank/DDBJ databases">
        <title>Comparative analysis highlights variable genome content of wheat rusts and divergence of the mating loci.</title>
        <authorList>
            <person name="Cuomo C.A."/>
            <person name="Bakkeren G."/>
            <person name="Szabo L."/>
            <person name="Khalil H."/>
            <person name="Joly D."/>
            <person name="Goldberg J."/>
            <person name="Young S."/>
            <person name="Zeng Q."/>
            <person name="Fellers J."/>
        </authorList>
    </citation>
    <scope>NUCLEOTIDE SEQUENCE [LARGE SCALE GENOMIC DNA]</scope>
    <source>
        <strain evidence="2">1-1 BBBD Race 1</strain>
    </source>
</reference>
<evidence type="ECO:0000313" key="3">
    <source>
        <dbReference type="EnsemblFungi" id="PTTG_26878-t43_1-p1"/>
    </source>
</evidence>
<organism evidence="2">
    <name type="scientific">Puccinia triticina (isolate 1-1 / race 1 (BBBD))</name>
    <name type="common">Brown leaf rust fungus</name>
    <dbReference type="NCBI Taxonomy" id="630390"/>
    <lineage>
        <taxon>Eukaryota</taxon>
        <taxon>Fungi</taxon>
        <taxon>Dikarya</taxon>
        <taxon>Basidiomycota</taxon>
        <taxon>Pucciniomycotina</taxon>
        <taxon>Pucciniomycetes</taxon>
        <taxon>Pucciniales</taxon>
        <taxon>Pucciniaceae</taxon>
        <taxon>Puccinia</taxon>
    </lineage>
</organism>
<reference evidence="3" key="4">
    <citation type="submission" date="2025-05" db="UniProtKB">
        <authorList>
            <consortium name="EnsemblFungi"/>
        </authorList>
    </citation>
    <scope>IDENTIFICATION</scope>
    <source>
        <strain evidence="3">isolate 1-1 / race 1 (BBBD)</strain>
    </source>
</reference>
<accession>A0A180GQF7</accession>
<reference evidence="3 4" key="3">
    <citation type="journal article" date="2017" name="G3 (Bethesda)">
        <title>Comparative analysis highlights variable genome content of wheat rusts and divergence of the mating loci.</title>
        <authorList>
            <person name="Cuomo C.A."/>
            <person name="Bakkeren G."/>
            <person name="Khalil H.B."/>
            <person name="Panwar V."/>
            <person name="Joly D."/>
            <person name="Linning R."/>
            <person name="Sakthikumar S."/>
            <person name="Song X."/>
            <person name="Adiconis X."/>
            <person name="Fan L."/>
            <person name="Goldberg J.M."/>
            <person name="Levin J.Z."/>
            <person name="Young S."/>
            <person name="Zeng Q."/>
            <person name="Anikster Y."/>
            <person name="Bruce M."/>
            <person name="Wang M."/>
            <person name="Yin C."/>
            <person name="McCallum B."/>
            <person name="Szabo L.J."/>
            <person name="Hulbert S."/>
            <person name="Chen X."/>
            <person name="Fellers J.P."/>
        </authorList>
    </citation>
    <scope>NUCLEOTIDE SEQUENCE</scope>
    <source>
        <strain evidence="4">Isolate 1-1 / race 1 (BBBD)</strain>
        <strain evidence="3">isolate 1-1 / race 1 (BBBD)</strain>
    </source>
</reference>
<dbReference type="EnsemblFungi" id="PTTG_26878-t43_1">
    <property type="protein sequence ID" value="PTTG_26878-t43_1-p1"/>
    <property type="gene ID" value="PTTG_26878"/>
</dbReference>
<feature type="region of interest" description="Disordered" evidence="1">
    <location>
        <begin position="1"/>
        <end position="48"/>
    </location>
</feature>
<dbReference type="EMBL" id="ADAS02000036">
    <property type="protein sequence ID" value="OAV94781.1"/>
    <property type="molecule type" value="Genomic_DNA"/>
</dbReference>
<evidence type="ECO:0000313" key="4">
    <source>
        <dbReference type="Proteomes" id="UP000005240"/>
    </source>
</evidence>
<sequence length="143" mass="16138">AGHYRPATSDIAHHLRPQAAVQHHPTTRPPLRGNPIKRPTQRSRRLPGAEGFVVDPMGLIRVNYSFSSRGDHLRDRQGWITFHRHSPTKCAQRRPKNSPILTIFKQRTTAAAAAEVSVSLFPLTGFIMAVMNICSYNHHSQYL</sequence>
<feature type="non-terminal residue" evidence="2">
    <location>
        <position position="1"/>
    </location>
</feature>
<evidence type="ECO:0000313" key="2">
    <source>
        <dbReference type="EMBL" id="OAV94781.1"/>
    </source>
</evidence>
<proteinExistence type="predicted"/>
<keyword evidence="4" id="KW-1185">Reference proteome</keyword>
<name>A0A180GQF7_PUCT1</name>
<protein>
    <submittedName>
        <fullName evidence="2 3">Uncharacterized protein</fullName>
    </submittedName>
</protein>
<feature type="non-terminal residue" evidence="2">
    <location>
        <position position="143"/>
    </location>
</feature>
<dbReference type="AlphaFoldDB" id="A0A180GQF7"/>
<evidence type="ECO:0000256" key="1">
    <source>
        <dbReference type="SAM" id="MobiDB-lite"/>
    </source>
</evidence>
<dbReference type="Proteomes" id="UP000005240">
    <property type="component" value="Unassembled WGS sequence"/>
</dbReference>
<reference evidence="2" key="1">
    <citation type="submission" date="2009-11" db="EMBL/GenBank/DDBJ databases">
        <authorList>
            <consortium name="The Broad Institute Genome Sequencing Platform"/>
            <person name="Ward D."/>
            <person name="Feldgarden M."/>
            <person name="Earl A."/>
            <person name="Young S.K."/>
            <person name="Zeng Q."/>
            <person name="Koehrsen M."/>
            <person name="Alvarado L."/>
            <person name="Berlin A."/>
            <person name="Bochicchio J."/>
            <person name="Borenstein D."/>
            <person name="Chapman S.B."/>
            <person name="Chen Z."/>
            <person name="Engels R."/>
            <person name="Freedman E."/>
            <person name="Gellesch M."/>
            <person name="Goldberg J."/>
            <person name="Griggs A."/>
            <person name="Gujja S."/>
            <person name="Heilman E."/>
            <person name="Heiman D."/>
            <person name="Hepburn T."/>
            <person name="Howarth C."/>
            <person name="Jen D."/>
            <person name="Larson L."/>
            <person name="Lewis B."/>
            <person name="Mehta T."/>
            <person name="Park D."/>
            <person name="Pearson M."/>
            <person name="Roberts A."/>
            <person name="Saif S."/>
            <person name="Shea T."/>
            <person name="Shenoy N."/>
            <person name="Sisk P."/>
            <person name="Stolte C."/>
            <person name="Sykes S."/>
            <person name="Thomson T."/>
            <person name="Walk T."/>
            <person name="White J."/>
            <person name="Yandava C."/>
            <person name="Izard J."/>
            <person name="Baranova O.V."/>
            <person name="Blanton J.M."/>
            <person name="Tanner A.C."/>
            <person name="Dewhirst F.E."/>
            <person name="Haas B."/>
            <person name="Nusbaum C."/>
            <person name="Birren B."/>
        </authorList>
    </citation>
    <scope>NUCLEOTIDE SEQUENCE [LARGE SCALE GENOMIC DNA]</scope>
    <source>
        <strain evidence="2">1-1 BBBD Race 1</strain>
    </source>
</reference>